<comment type="subunit">
    <text evidence="4 8">Heteromultimer composed of HisG and HisZ subunits.</text>
</comment>
<evidence type="ECO:0000256" key="8">
    <source>
        <dbReference type="HAMAP-Rule" id="MF_00125"/>
    </source>
</evidence>
<evidence type="ECO:0000313" key="12">
    <source>
        <dbReference type="Proteomes" id="UP000320813"/>
    </source>
</evidence>
<dbReference type="InterPro" id="IPR045864">
    <property type="entry name" value="aa-tRNA-synth_II/BPL/LPL"/>
</dbReference>
<evidence type="ECO:0000259" key="10">
    <source>
        <dbReference type="PROSITE" id="PS50862"/>
    </source>
</evidence>
<evidence type="ECO:0000256" key="7">
    <source>
        <dbReference type="ARBA" id="ARBA00025246"/>
    </source>
</evidence>
<feature type="binding site" evidence="9">
    <location>
        <position position="131"/>
    </location>
    <ligand>
        <name>L-histidine</name>
        <dbReference type="ChEBI" id="CHEBI:57595"/>
    </ligand>
</feature>
<feature type="binding site" evidence="9">
    <location>
        <begin position="83"/>
        <end position="85"/>
    </location>
    <ligand>
        <name>L-histidine</name>
        <dbReference type="ChEBI" id="CHEBI:57595"/>
    </ligand>
</feature>
<feature type="binding site" evidence="9">
    <location>
        <position position="127"/>
    </location>
    <ligand>
        <name>L-histidine</name>
        <dbReference type="ChEBI" id="CHEBI:57595"/>
    </ligand>
</feature>
<dbReference type="Proteomes" id="UP000320813">
    <property type="component" value="Unassembled WGS sequence"/>
</dbReference>
<dbReference type="InterPro" id="IPR041715">
    <property type="entry name" value="HisRS-like_core"/>
</dbReference>
<name>A0A519BCW1_9DELT</name>
<comment type="miscellaneous">
    <text evidence="8">This function is generally fulfilled by the C-terminal part of HisG, which is missing in some bacteria such as this one.</text>
</comment>
<dbReference type="AlphaFoldDB" id="A0A519BCW1"/>
<dbReference type="GO" id="GO:0000105">
    <property type="term" value="P:L-histidine biosynthetic process"/>
    <property type="evidence" value="ECO:0007669"/>
    <property type="project" value="UniProtKB-UniRule"/>
</dbReference>
<evidence type="ECO:0000256" key="2">
    <source>
        <dbReference type="ARBA" id="ARBA00004667"/>
    </source>
</evidence>
<proteinExistence type="inferred from homology"/>
<feature type="binding site" evidence="9">
    <location>
        <position position="113"/>
    </location>
    <ligand>
        <name>L-histidine</name>
        <dbReference type="ChEBI" id="CHEBI:57595"/>
    </ligand>
</feature>
<comment type="caution">
    <text evidence="11">The sequence shown here is derived from an EMBL/GenBank/DDBJ whole genome shotgun (WGS) entry which is preliminary data.</text>
</comment>
<evidence type="ECO:0000256" key="3">
    <source>
        <dbReference type="ARBA" id="ARBA00005539"/>
    </source>
</evidence>
<dbReference type="InterPro" id="IPR006195">
    <property type="entry name" value="aa-tRNA-synth_II"/>
</dbReference>
<feature type="binding site" evidence="9">
    <location>
        <begin position="274"/>
        <end position="275"/>
    </location>
    <ligand>
        <name>L-histidine</name>
        <dbReference type="ChEBI" id="CHEBI:57595"/>
    </ligand>
</feature>
<comment type="pathway">
    <text evidence="2 8">Amino-acid biosynthesis; L-histidine biosynthesis; L-histidine from 5-phospho-alpha-D-ribose 1-diphosphate: step 1/9.</text>
</comment>
<keyword evidence="8" id="KW-0028">Amino-acid biosynthesis</keyword>
<dbReference type="UniPathway" id="UPA00031">
    <property type="reaction ID" value="UER00006"/>
</dbReference>
<evidence type="ECO:0000256" key="9">
    <source>
        <dbReference type="PIRSR" id="PIRSR001549-1"/>
    </source>
</evidence>
<dbReference type="PANTHER" id="PTHR43707:SF1">
    <property type="entry name" value="HISTIDINE--TRNA LIGASE, MITOCHONDRIAL-RELATED"/>
    <property type="match status" value="1"/>
</dbReference>
<comment type="function">
    <text evidence="7 8">Required for the first step of histidine biosynthesis. May allow the feedback regulation of ATP phosphoribosyltransferase activity by histidine.</text>
</comment>
<dbReference type="EMBL" id="SGBD01000001">
    <property type="protein sequence ID" value="RZD15112.1"/>
    <property type="molecule type" value="Genomic_DNA"/>
</dbReference>
<evidence type="ECO:0000256" key="1">
    <source>
        <dbReference type="ARBA" id="ARBA00004496"/>
    </source>
</evidence>
<keyword evidence="8" id="KW-0368">Histidine biosynthesis</keyword>
<protein>
    <recommendedName>
        <fullName evidence="5 8">ATP phosphoribosyltransferase regulatory subunit</fullName>
    </recommendedName>
</protein>
<dbReference type="CDD" id="cd00773">
    <property type="entry name" value="HisRS-like_core"/>
    <property type="match status" value="1"/>
</dbReference>
<dbReference type="HAMAP" id="MF_00125">
    <property type="entry name" value="HisZ"/>
    <property type="match status" value="1"/>
</dbReference>
<dbReference type="PANTHER" id="PTHR43707">
    <property type="entry name" value="HISTIDYL-TRNA SYNTHETASE"/>
    <property type="match status" value="1"/>
</dbReference>
<gene>
    <name evidence="8 11" type="primary">hisZ</name>
    <name evidence="11" type="ORF">EVJ47_02245</name>
</gene>
<accession>A0A519BCW1</accession>
<dbReference type="NCBIfam" id="TIGR00443">
    <property type="entry name" value="hisZ_biosyn_reg"/>
    <property type="match status" value="1"/>
</dbReference>
<feature type="binding site" evidence="9">
    <location>
        <position position="270"/>
    </location>
    <ligand>
        <name>L-histidine</name>
        <dbReference type="ChEBI" id="CHEBI:57595"/>
    </ligand>
</feature>
<dbReference type="GO" id="GO:0006427">
    <property type="term" value="P:histidyl-tRNA aminoacylation"/>
    <property type="evidence" value="ECO:0007669"/>
    <property type="project" value="TreeGrafter"/>
</dbReference>
<evidence type="ECO:0000256" key="5">
    <source>
        <dbReference type="ARBA" id="ARBA00020397"/>
    </source>
</evidence>
<dbReference type="GO" id="GO:0004821">
    <property type="term" value="F:histidine-tRNA ligase activity"/>
    <property type="evidence" value="ECO:0007669"/>
    <property type="project" value="TreeGrafter"/>
</dbReference>
<dbReference type="InterPro" id="IPR004517">
    <property type="entry name" value="HisZ"/>
</dbReference>
<keyword evidence="6 8" id="KW-0963">Cytoplasm</keyword>
<organism evidence="11 12">
    <name type="scientific">Candidatus Acidulodesulfobacterium ferriphilum</name>
    <dbReference type="NCBI Taxonomy" id="2597223"/>
    <lineage>
        <taxon>Bacteria</taxon>
        <taxon>Deltaproteobacteria</taxon>
        <taxon>Candidatus Acidulodesulfobacterales</taxon>
        <taxon>Candidatus Acidulodesulfobacterium</taxon>
    </lineage>
</organism>
<evidence type="ECO:0000256" key="6">
    <source>
        <dbReference type="ARBA" id="ARBA00022490"/>
    </source>
</evidence>
<evidence type="ECO:0000256" key="4">
    <source>
        <dbReference type="ARBA" id="ARBA00011496"/>
    </source>
</evidence>
<dbReference type="SUPFAM" id="SSF55681">
    <property type="entry name" value="Class II aaRS and biotin synthetases"/>
    <property type="match status" value="1"/>
</dbReference>
<reference evidence="11 12" key="1">
    <citation type="submission" date="2019-01" db="EMBL/GenBank/DDBJ databases">
        <title>Insights into ecological role of a new deltaproteobacterial order Candidatus Sinidesulfobacterales (Sva0485) by metagenomics and metatranscriptomics.</title>
        <authorList>
            <person name="Tan S."/>
            <person name="Liu J."/>
            <person name="Fang Y."/>
            <person name="Hedlund B.P."/>
            <person name="Lian Z.H."/>
            <person name="Huang L.Y."/>
            <person name="Li J.T."/>
            <person name="Huang L.N."/>
            <person name="Li W.J."/>
            <person name="Jiang H.C."/>
            <person name="Dong H.L."/>
            <person name="Shu W.S."/>
        </authorList>
    </citation>
    <scope>NUCLEOTIDE SEQUENCE [LARGE SCALE GENOMIC DNA]</scope>
    <source>
        <strain evidence="11">AP3</strain>
    </source>
</reference>
<comment type="subcellular location">
    <subcellularLocation>
        <location evidence="1 8">Cytoplasm</location>
    </subcellularLocation>
</comment>
<dbReference type="Gene3D" id="3.30.930.10">
    <property type="entry name" value="Bira Bifunctional Protein, Domain 2"/>
    <property type="match status" value="1"/>
</dbReference>
<sequence>MNRKNTIISSQPPPGTRDFLPLEAKFINMAADTLLDEFSKWGYKRVATPSIDYLDVFLLSSKANELFKVADIGSGEMLSFRSDFTPQIGRLSSALRNSSMLPYKFSYFGPVLRNFDPILGKSREIWQAGAELIGPESPESDAELIIMGIESLKKLNVKDFSVDIGNVEFFRGIVSDIDEPARNKIEEFTLRKDSSGLNSFLEDLSLPEGKKDIIKELPFMFGEKAVIKRAWKMTDNERAINALETMERVISYIKSYKLEKYITIDLGEIRGLNYYTGTIFECFIPHVGYEIFGGGRYNNLIGMFGENCAGAGFAVNLDILSKYVDFPDFRNDDFLVFNKTDNKKLEVEIIMLLRKKGLKAESDFMDYDYSDALKYAEEQGIKHVVYMQNNEGKTRFGGAEAEEKYYILLKNIYNNSEKRFRTMADFKKYLEL</sequence>
<dbReference type="InterPro" id="IPR004516">
    <property type="entry name" value="HisRS/HisZ"/>
</dbReference>
<dbReference type="GO" id="GO:0016757">
    <property type="term" value="F:glycosyltransferase activity"/>
    <property type="evidence" value="ECO:0007669"/>
    <property type="project" value="UniProtKB-KW"/>
</dbReference>
<keyword evidence="11" id="KW-0328">Glycosyltransferase</keyword>
<comment type="similarity">
    <text evidence="3 8">Belongs to the class-II aminoacyl-tRNA synthetase family. HisZ subfamily.</text>
</comment>
<dbReference type="Pfam" id="PF13393">
    <property type="entry name" value="tRNA-synt_His"/>
    <property type="match status" value="1"/>
</dbReference>
<dbReference type="PROSITE" id="PS50862">
    <property type="entry name" value="AA_TRNA_LIGASE_II"/>
    <property type="match status" value="1"/>
</dbReference>
<feature type="domain" description="Aminoacyl-transfer RNA synthetases class-II family profile" evidence="10">
    <location>
        <begin position="27"/>
        <end position="431"/>
    </location>
</feature>
<dbReference type="GO" id="GO:0005737">
    <property type="term" value="C:cytoplasm"/>
    <property type="evidence" value="ECO:0007669"/>
    <property type="project" value="UniProtKB-SubCell"/>
</dbReference>
<dbReference type="PIRSF" id="PIRSF001549">
    <property type="entry name" value="His-tRNA_synth"/>
    <property type="match status" value="1"/>
</dbReference>
<keyword evidence="11" id="KW-0808">Transferase</keyword>
<evidence type="ECO:0000313" key="11">
    <source>
        <dbReference type="EMBL" id="RZD15112.1"/>
    </source>
</evidence>